<proteinExistence type="predicted"/>
<dbReference type="EMBL" id="LN890280">
    <property type="protein sequence ID" value="CUR51913.1"/>
    <property type="molecule type" value="Genomic_DNA"/>
</dbReference>
<sequence length="60" mass="7117">MLIGIISVMAFIGLDLENENSSLRWKIRYDGTQNRPFPARSMFFKLTMLHFICIDLIEYF</sequence>
<dbReference type="AlphaFoldDB" id="A0A128A3H9"/>
<gene>
    <name evidence="1" type="ORF">NDEV_1148</name>
</gene>
<keyword evidence="2" id="KW-1185">Reference proteome</keyword>
<evidence type="ECO:0000313" key="1">
    <source>
        <dbReference type="EMBL" id="CUR51913.1"/>
    </source>
</evidence>
<name>A0A128A3H9_9ARCH</name>
<protein>
    <submittedName>
        <fullName evidence="1">Uncharacterized protein</fullName>
    </submittedName>
</protein>
<dbReference type="Proteomes" id="UP000196239">
    <property type="component" value="Chromosome 1"/>
</dbReference>
<dbReference type="KEGG" id="ndv:NDEV_1148"/>
<evidence type="ECO:0000313" key="2">
    <source>
        <dbReference type="Proteomes" id="UP000196239"/>
    </source>
</evidence>
<accession>A0A128A3H9</accession>
<organism evidence="1 2">
    <name type="scientific">Nitrosotalea devaniterrae</name>
    <dbReference type="NCBI Taxonomy" id="1078905"/>
    <lineage>
        <taxon>Archaea</taxon>
        <taxon>Nitrososphaerota</taxon>
        <taxon>Nitrososphaeria</taxon>
        <taxon>Nitrosotaleales</taxon>
        <taxon>Nitrosotaleaceae</taxon>
        <taxon>Nitrosotalea</taxon>
    </lineage>
</organism>
<reference evidence="2" key="1">
    <citation type="submission" date="2015-10" db="EMBL/GenBank/DDBJ databases">
        <authorList>
            <person name="Lehtovirta-Morley L.E."/>
            <person name="Vieille C."/>
        </authorList>
    </citation>
    <scope>NUCLEOTIDE SEQUENCE [LARGE SCALE GENOMIC DNA]</scope>
</reference>